<dbReference type="GeneID" id="115621491"/>
<name>A0A6J2T4S3_DROLE</name>
<comment type="similarity">
    <text evidence="4">Belongs to the P4HA family.</text>
</comment>
<dbReference type="RefSeq" id="XP_030371019.1">
    <property type="nucleotide sequence ID" value="XM_030515159.1"/>
</dbReference>
<keyword evidence="14" id="KW-1185">Reference proteome</keyword>
<dbReference type="Gene3D" id="1.25.40.10">
    <property type="entry name" value="Tetratricopeptide repeat domain"/>
    <property type="match status" value="1"/>
</dbReference>
<accession>A0A6J2T4S3</accession>
<dbReference type="InterPro" id="IPR011990">
    <property type="entry name" value="TPR-like_helical_dom_sf"/>
</dbReference>
<keyword evidence="11" id="KW-0408">Iron</keyword>
<evidence type="ECO:0000256" key="1">
    <source>
        <dbReference type="ARBA" id="ARBA00001961"/>
    </source>
</evidence>
<evidence type="ECO:0000256" key="4">
    <source>
        <dbReference type="ARBA" id="ARBA00006511"/>
    </source>
</evidence>
<dbReference type="Proteomes" id="UP000504634">
    <property type="component" value="Unplaced"/>
</dbReference>
<organism evidence="14 15">
    <name type="scientific">Drosophila lebanonensis</name>
    <name type="common">Fruit fly</name>
    <name type="synonym">Scaptodrosophila lebanonensis</name>
    <dbReference type="NCBI Taxonomy" id="7225"/>
    <lineage>
        <taxon>Eukaryota</taxon>
        <taxon>Metazoa</taxon>
        <taxon>Ecdysozoa</taxon>
        <taxon>Arthropoda</taxon>
        <taxon>Hexapoda</taxon>
        <taxon>Insecta</taxon>
        <taxon>Pterygota</taxon>
        <taxon>Neoptera</taxon>
        <taxon>Endopterygota</taxon>
        <taxon>Diptera</taxon>
        <taxon>Brachycera</taxon>
        <taxon>Muscomorpha</taxon>
        <taxon>Ephydroidea</taxon>
        <taxon>Drosophilidae</taxon>
        <taxon>Scaptodrosophila</taxon>
    </lineage>
</organism>
<evidence type="ECO:0000256" key="6">
    <source>
        <dbReference type="ARBA" id="ARBA00022723"/>
    </source>
</evidence>
<dbReference type="Gene3D" id="6.10.140.1460">
    <property type="match status" value="1"/>
</dbReference>
<keyword evidence="7" id="KW-0256">Endoplasmic reticulum</keyword>
<evidence type="ECO:0000256" key="8">
    <source>
        <dbReference type="ARBA" id="ARBA00022896"/>
    </source>
</evidence>
<dbReference type="SMART" id="SM00702">
    <property type="entry name" value="P4Hc"/>
    <property type="match status" value="1"/>
</dbReference>
<dbReference type="GO" id="GO:0005788">
    <property type="term" value="C:endoplasmic reticulum lumen"/>
    <property type="evidence" value="ECO:0007669"/>
    <property type="project" value="UniProtKB-SubCell"/>
</dbReference>
<evidence type="ECO:0000256" key="7">
    <source>
        <dbReference type="ARBA" id="ARBA00022824"/>
    </source>
</evidence>
<dbReference type="InterPro" id="IPR044862">
    <property type="entry name" value="Pro_4_hyd_alph_FE2OG_OXY"/>
</dbReference>
<comment type="cofactor">
    <cofactor evidence="1">
        <name>L-ascorbate</name>
        <dbReference type="ChEBI" id="CHEBI:38290"/>
    </cofactor>
</comment>
<keyword evidence="9" id="KW-0223">Dioxygenase</keyword>
<dbReference type="InterPro" id="IPR013547">
    <property type="entry name" value="P4H_N"/>
</dbReference>
<evidence type="ECO:0000256" key="10">
    <source>
        <dbReference type="ARBA" id="ARBA00023002"/>
    </source>
</evidence>
<dbReference type="Pfam" id="PF08336">
    <property type="entry name" value="P4Ha_N"/>
    <property type="match status" value="1"/>
</dbReference>
<evidence type="ECO:0000256" key="5">
    <source>
        <dbReference type="ARBA" id="ARBA00012269"/>
    </source>
</evidence>
<keyword evidence="10" id="KW-0560">Oxidoreductase</keyword>
<dbReference type="OrthoDB" id="420380at2759"/>
<evidence type="ECO:0000256" key="9">
    <source>
        <dbReference type="ARBA" id="ARBA00022964"/>
    </source>
</evidence>
<evidence type="ECO:0000259" key="13">
    <source>
        <dbReference type="PROSITE" id="PS51471"/>
    </source>
</evidence>
<keyword evidence="8" id="KW-0847">Vitamin C</keyword>
<evidence type="ECO:0000256" key="11">
    <source>
        <dbReference type="ARBA" id="ARBA00023004"/>
    </source>
</evidence>
<dbReference type="EC" id="1.14.11.2" evidence="5"/>
<dbReference type="InterPro" id="IPR006620">
    <property type="entry name" value="Pro_4_hyd_alph"/>
</dbReference>
<gene>
    <name evidence="15" type="primary">LOC115621491</name>
</gene>
<evidence type="ECO:0000313" key="14">
    <source>
        <dbReference type="Proteomes" id="UP000504634"/>
    </source>
</evidence>
<feature type="domain" description="Fe2OG dioxygenase" evidence="13">
    <location>
        <begin position="356"/>
        <end position="465"/>
    </location>
</feature>
<dbReference type="PANTHER" id="PTHR10869">
    <property type="entry name" value="PROLYL 4-HYDROXYLASE ALPHA SUBUNIT"/>
    <property type="match status" value="1"/>
</dbReference>
<reference evidence="15" key="1">
    <citation type="submission" date="2025-08" db="UniProtKB">
        <authorList>
            <consortium name="RefSeq"/>
        </authorList>
    </citation>
    <scope>IDENTIFICATION</scope>
    <source>
        <strain evidence="15">11010-0011.00</strain>
        <tissue evidence="15">Whole body</tissue>
    </source>
</reference>
<keyword evidence="6" id="KW-0479">Metal-binding</keyword>
<dbReference type="Gene3D" id="2.60.120.620">
    <property type="entry name" value="q2cbj1_9rhob like domain"/>
    <property type="match status" value="1"/>
</dbReference>
<dbReference type="SUPFAM" id="SSF81901">
    <property type="entry name" value="HCP-like"/>
    <property type="match status" value="1"/>
</dbReference>
<dbReference type="PANTHER" id="PTHR10869:SF244">
    <property type="entry name" value="PROLYL 4-HYDROXYLASE SUBUNIT ALPHA-2"/>
    <property type="match status" value="1"/>
</dbReference>
<dbReference type="GO" id="GO:0005506">
    <property type="term" value="F:iron ion binding"/>
    <property type="evidence" value="ECO:0007669"/>
    <property type="project" value="InterPro"/>
</dbReference>
<dbReference type="InterPro" id="IPR005123">
    <property type="entry name" value="Oxoglu/Fe-dep_dioxygenase_dom"/>
</dbReference>
<dbReference type="PROSITE" id="PS51471">
    <property type="entry name" value="FE2OG_OXY"/>
    <property type="match status" value="1"/>
</dbReference>
<comment type="function">
    <text evidence="2">Catalyzes the post-translational formation of 4-hydroxyproline in -Xaa-Pro-Gly- sequences in collagens and other proteins.</text>
</comment>
<dbReference type="AlphaFoldDB" id="A0A6J2T4S3"/>
<evidence type="ECO:0000256" key="2">
    <source>
        <dbReference type="ARBA" id="ARBA00002035"/>
    </source>
</evidence>
<dbReference type="GO" id="GO:0004656">
    <property type="term" value="F:procollagen-proline 4-dioxygenase activity"/>
    <property type="evidence" value="ECO:0007669"/>
    <property type="project" value="UniProtKB-EC"/>
</dbReference>
<evidence type="ECO:0000256" key="3">
    <source>
        <dbReference type="ARBA" id="ARBA00004319"/>
    </source>
</evidence>
<keyword evidence="12" id="KW-0325">Glycoprotein</keyword>
<comment type="subcellular location">
    <subcellularLocation>
        <location evidence="3">Endoplasmic reticulum lumen</location>
    </subcellularLocation>
</comment>
<dbReference type="Pfam" id="PF13640">
    <property type="entry name" value="2OG-FeII_Oxy_3"/>
    <property type="match status" value="1"/>
</dbReference>
<protein>
    <recommendedName>
        <fullName evidence="5">procollagen-proline 4-dioxygenase</fullName>
        <ecNumber evidence="5">1.14.11.2</ecNumber>
    </recommendedName>
</protein>
<proteinExistence type="inferred from homology"/>
<dbReference type="InterPro" id="IPR045054">
    <property type="entry name" value="P4HA-like"/>
</dbReference>
<evidence type="ECO:0000256" key="12">
    <source>
        <dbReference type="ARBA" id="ARBA00023180"/>
    </source>
</evidence>
<sequence>MEDGKSFASSTYNMASLVSVEDHLLEHLGAYAAALQQKIYQIRIVLKDMDVEHQKAALDPVAFVSNPLNSFPLVRRMHHDATKLFQFFQREPGEEHLNFIANYGLSDYNQENLEEAIRGLLRIKETYELNERDMSRGLLWHKQYDSKLSALDCFEMAQYLFKMDKCNESFKWIQIGLELHDKTPQVLHELLGTDRANIWMQIGALHSAMNDADGAAMALKTAIKYGSNEQRKQAKVFSQGIAHYHAHLENCRHPGTLPVRSELKCRYNTLTTPFLRLAPLKLEELSRDPYLVLYHDVVQASQMLHIRQLAESRLNHSTVGTGQTLEGRTSMSAGLSRNETQQLHQSIIDMTGFDITNSEALSVLNYGMAGQYIYHHDCGFNEKEMPRSHFPKGNRLATVLFYLSEVALGGATSFPELNISVAAKPGNALLWHNLDNAGNCDPRSLHSACPVILGSRWVATKWINIPDQWRTKPCLREKPSPMK</sequence>
<evidence type="ECO:0000313" key="15">
    <source>
        <dbReference type="RefSeq" id="XP_030371019.1"/>
    </source>
</evidence>
<dbReference type="GO" id="GO:0031418">
    <property type="term" value="F:L-ascorbic acid binding"/>
    <property type="evidence" value="ECO:0007669"/>
    <property type="project" value="UniProtKB-KW"/>
</dbReference>